<evidence type="ECO:0000256" key="1">
    <source>
        <dbReference type="ARBA" id="ARBA00010641"/>
    </source>
</evidence>
<dbReference type="InterPro" id="IPR013249">
    <property type="entry name" value="RNA_pol_sigma70_r4_t2"/>
</dbReference>
<dbReference type="SUPFAM" id="SSF88946">
    <property type="entry name" value="Sigma2 domain of RNA polymerase sigma factors"/>
    <property type="match status" value="1"/>
</dbReference>
<keyword evidence="3" id="KW-0731">Sigma factor</keyword>
<dbReference type="CDD" id="cd06171">
    <property type="entry name" value="Sigma70_r4"/>
    <property type="match status" value="1"/>
</dbReference>
<dbReference type="PANTHER" id="PTHR43133:SF25">
    <property type="entry name" value="RNA POLYMERASE SIGMA FACTOR RFAY-RELATED"/>
    <property type="match status" value="1"/>
</dbReference>
<feature type="domain" description="PhyR sigma2" evidence="6">
    <location>
        <begin position="8"/>
        <end position="62"/>
    </location>
</feature>
<protein>
    <submittedName>
        <fullName evidence="7">RNA polymerase sigma factor</fullName>
    </submittedName>
</protein>
<accession>A0A512BS98</accession>
<keyword evidence="2" id="KW-0805">Transcription regulation</keyword>
<sequence>MDEIAALIEPNISALRRYAFALTRDGDLADDMVQDCLERAVRKWHLRSSDGNLRAWLFAILHNVFVSHMRGPSRRGHQVDLEGAENTPCPTMSQERHLTERDALAGLDDLPPEQREVLLLVGVEELSYAEAAEVLGIPIGTVMSRLSRGREGLRRFMETGCSEPVRSIK</sequence>
<evidence type="ECO:0000313" key="7">
    <source>
        <dbReference type="EMBL" id="GEO14821.1"/>
    </source>
</evidence>
<dbReference type="GO" id="GO:0016987">
    <property type="term" value="F:sigma factor activity"/>
    <property type="evidence" value="ECO:0007669"/>
    <property type="project" value="UniProtKB-KW"/>
</dbReference>
<dbReference type="GO" id="GO:0006352">
    <property type="term" value="P:DNA-templated transcription initiation"/>
    <property type="evidence" value="ECO:0007669"/>
    <property type="project" value="InterPro"/>
</dbReference>
<evidence type="ECO:0000256" key="3">
    <source>
        <dbReference type="ARBA" id="ARBA00023082"/>
    </source>
</evidence>
<gene>
    <name evidence="7" type="primary">ecfA_1</name>
    <name evidence="7" type="ORF">MAE02_25170</name>
</gene>
<evidence type="ECO:0000259" key="5">
    <source>
        <dbReference type="Pfam" id="PF08281"/>
    </source>
</evidence>
<dbReference type="AlphaFoldDB" id="A0A512BS98"/>
<dbReference type="Gene3D" id="1.10.1740.10">
    <property type="match status" value="1"/>
</dbReference>
<proteinExistence type="inferred from homology"/>
<dbReference type="SUPFAM" id="SSF88659">
    <property type="entry name" value="Sigma3 and sigma4 domains of RNA polymerase sigma factors"/>
    <property type="match status" value="1"/>
</dbReference>
<dbReference type="RefSeq" id="WP_114186994.1">
    <property type="nucleotide sequence ID" value="NZ_BJYU01000030.1"/>
</dbReference>
<dbReference type="InterPro" id="IPR039425">
    <property type="entry name" value="RNA_pol_sigma-70-like"/>
</dbReference>
<reference evidence="7 8" key="1">
    <citation type="submission" date="2019-07" db="EMBL/GenBank/DDBJ databases">
        <title>Whole genome shotgun sequence of Microvirga aerophila NBRC 106136.</title>
        <authorList>
            <person name="Hosoyama A."/>
            <person name="Uohara A."/>
            <person name="Ohji S."/>
            <person name="Ichikawa N."/>
        </authorList>
    </citation>
    <scope>NUCLEOTIDE SEQUENCE [LARGE SCALE GENOMIC DNA]</scope>
    <source>
        <strain evidence="7 8">NBRC 106136</strain>
    </source>
</reference>
<keyword evidence="4" id="KW-0804">Transcription</keyword>
<dbReference type="NCBIfam" id="TIGR02937">
    <property type="entry name" value="sigma70-ECF"/>
    <property type="match status" value="1"/>
</dbReference>
<dbReference type="InterPro" id="IPR013324">
    <property type="entry name" value="RNA_pol_sigma_r3/r4-like"/>
</dbReference>
<comment type="similarity">
    <text evidence="1">Belongs to the sigma-70 factor family. ECF subfamily.</text>
</comment>
<evidence type="ECO:0000256" key="4">
    <source>
        <dbReference type="ARBA" id="ARBA00023163"/>
    </source>
</evidence>
<dbReference type="Pfam" id="PF22029">
    <property type="entry name" value="PhyR_sigma2"/>
    <property type="match status" value="1"/>
</dbReference>
<dbReference type="Gene3D" id="1.10.10.10">
    <property type="entry name" value="Winged helix-like DNA-binding domain superfamily/Winged helix DNA-binding domain"/>
    <property type="match status" value="1"/>
</dbReference>
<feature type="domain" description="RNA polymerase sigma factor 70 region 4 type 2" evidence="5">
    <location>
        <begin position="107"/>
        <end position="151"/>
    </location>
</feature>
<name>A0A512BS98_9HYPH</name>
<dbReference type="Pfam" id="PF08281">
    <property type="entry name" value="Sigma70_r4_2"/>
    <property type="match status" value="1"/>
</dbReference>
<dbReference type="InterPro" id="IPR036388">
    <property type="entry name" value="WH-like_DNA-bd_sf"/>
</dbReference>
<dbReference type="InterPro" id="IPR014284">
    <property type="entry name" value="RNA_pol_sigma-70_dom"/>
</dbReference>
<dbReference type="PANTHER" id="PTHR43133">
    <property type="entry name" value="RNA POLYMERASE ECF-TYPE SIGMA FACTO"/>
    <property type="match status" value="1"/>
</dbReference>
<dbReference type="Proteomes" id="UP000321085">
    <property type="component" value="Unassembled WGS sequence"/>
</dbReference>
<dbReference type="InterPro" id="IPR013325">
    <property type="entry name" value="RNA_pol_sigma_r2"/>
</dbReference>
<dbReference type="OrthoDB" id="9797134at2"/>
<keyword evidence="8" id="KW-1185">Reference proteome</keyword>
<evidence type="ECO:0000313" key="8">
    <source>
        <dbReference type="Proteomes" id="UP000321085"/>
    </source>
</evidence>
<dbReference type="InterPro" id="IPR053866">
    <property type="entry name" value="PhyR_sigma2"/>
</dbReference>
<comment type="caution">
    <text evidence="7">The sequence shown here is derived from an EMBL/GenBank/DDBJ whole genome shotgun (WGS) entry which is preliminary data.</text>
</comment>
<evidence type="ECO:0000256" key="2">
    <source>
        <dbReference type="ARBA" id="ARBA00023015"/>
    </source>
</evidence>
<dbReference type="GO" id="GO:0003677">
    <property type="term" value="F:DNA binding"/>
    <property type="evidence" value="ECO:0007669"/>
    <property type="project" value="InterPro"/>
</dbReference>
<evidence type="ECO:0000259" key="6">
    <source>
        <dbReference type="Pfam" id="PF22029"/>
    </source>
</evidence>
<organism evidence="7 8">
    <name type="scientific">Microvirga aerophila</name>
    <dbReference type="NCBI Taxonomy" id="670291"/>
    <lineage>
        <taxon>Bacteria</taxon>
        <taxon>Pseudomonadati</taxon>
        <taxon>Pseudomonadota</taxon>
        <taxon>Alphaproteobacteria</taxon>
        <taxon>Hyphomicrobiales</taxon>
        <taxon>Methylobacteriaceae</taxon>
        <taxon>Microvirga</taxon>
    </lineage>
</organism>
<dbReference type="EMBL" id="BJYU01000030">
    <property type="protein sequence ID" value="GEO14821.1"/>
    <property type="molecule type" value="Genomic_DNA"/>
</dbReference>